<feature type="region of interest" description="Disordered" evidence="1">
    <location>
        <begin position="20"/>
        <end position="58"/>
    </location>
</feature>
<feature type="compositionally biased region" description="Polar residues" evidence="1">
    <location>
        <begin position="96"/>
        <end position="113"/>
    </location>
</feature>
<comment type="caution">
    <text evidence="2">The sequence shown here is derived from an EMBL/GenBank/DDBJ whole genome shotgun (WGS) entry which is preliminary data.</text>
</comment>
<evidence type="ECO:0000313" key="2">
    <source>
        <dbReference type="EMBL" id="KOO52215.1"/>
    </source>
</evidence>
<dbReference type="RefSeq" id="WP_053416388.1">
    <property type="nucleotide sequence ID" value="NZ_LILB01000001.1"/>
</dbReference>
<dbReference type="Proteomes" id="UP000036867">
    <property type="component" value="Unassembled WGS sequence"/>
</dbReference>
<evidence type="ECO:0000256" key="1">
    <source>
        <dbReference type="SAM" id="MobiDB-lite"/>
    </source>
</evidence>
<name>A0A0M0LMA9_9BACL</name>
<accession>A0A0M0LMA9</accession>
<evidence type="ECO:0000313" key="3">
    <source>
        <dbReference type="Proteomes" id="UP000036867"/>
    </source>
</evidence>
<dbReference type="STRING" id="263475.AMD00_07355"/>
<dbReference type="AlphaFoldDB" id="A0A0M0LMA9"/>
<feature type="region of interest" description="Disordered" evidence="1">
    <location>
        <begin position="96"/>
        <end position="137"/>
    </location>
</feature>
<dbReference type="EMBL" id="LILB01000001">
    <property type="protein sequence ID" value="KOO52215.1"/>
    <property type="molecule type" value="Genomic_DNA"/>
</dbReference>
<keyword evidence="3" id="KW-1185">Reference proteome</keyword>
<protein>
    <submittedName>
        <fullName evidence="2">Uncharacterized protein</fullName>
    </submittedName>
</protein>
<dbReference type="GeneID" id="301135918"/>
<dbReference type="OrthoDB" id="2734847at2"/>
<sequence length="159" mass="17840">MEAIILVIVSAIISAFLKGKKSEDKQAPNKAPVQKPQNSEHRKPMSQRTGQTRSLEDYAKEVFRDLESKFGEQPKAEVEKAKEIIEKKVAPILEQSSLSEGTRSFESSRSTRPAMSRGAEIQKKVKQTDNKTFNFPQTKNQLAQSIIMAEILGPPKSKR</sequence>
<reference evidence="3" key="1">
    <citation type="submission" date="2015-08" db="EMBL/GenBank/DDBJ databases">
        <title>Fjat-10028 dsm 16317.</title>
        <authorList>
            <person name="Liu B."/>
            <person name="Wang J."/>
            <person name="Zhu Y."/>
            <person name="Liu G."/>
            <person name="Chen Q."/>
            <person name="Chen Z."/>
            <person name="Lan J."/>
            <person name="Che J."/>
            <person name="Ge C."/>
            <person name="Shi H."/>
            <person name="Pan Z."/>
            <person name="Liu X."/>
        </authorList>
    </citation>
    <scope>NUCLEOTIDE SEQUENCE [LARGE SCALE GENOMIC DNA]</scope>
    <source>
        <strain evidence="3">DSM 16317</strain>
    </source>
</reference>
<gene>
    <name evidence="2" type="ORF">AMD00_07355</name>
</gene>
<proteinExistence type="predicted"/>
<feature type="compositionally biased region" description="Basic and acidic residues" evidence="1">
    <location>
        <begin position="120"/>
        <end position="129"/>
    </location>
</feature>
<organism evidence="2 3">
    <name type="scientific">Viridibacillus arvi</name>
    <dbReference type="NCBI Taxonomy" id="263475"/>
    <lineage>
        <taxon>Bacteria</taxon>
        <taxon>Bacillati</taxon>
        <taxon>Bacillota</taxon>
        <taxon>Bacilli</taxon>
        <taxon>Bacillales</taxon>
        <taxon>Caryophanaceae</taxon>
        <taxon>Viridibacillus</taxon>
    </lineage>
</organism>